<protein>
    <submittedName>
        <fullName evidence="3">Sulfatase-like hydrolase/transferase</fullName>
    </submittedName>
</protein>
<evidence type="ECO:0000256" key="1">
    <source>
        <dbReference type="SAM" id="Phobius"/>
    </source>
</evidence>
<dbReference type="EMBL" id="JAJNNZ010000005">
    <property type="protein sequence ID" value="MCJ2376886.1"/>
    <property type="molecule type" value="Genomic_DNA"/>
</dbReference>
<feature type="transmembrane region" description="Helical" evidence="1">
    <location>
        <begin position="53"/>
        <end position="78"/>
    </location>
</feature>
<keyword evidence="1" id="KW-0812">Transmembrane</keyword>
<proteinExistence type="predicted"/>
<dbReference type="PANTHER" id="PTHR43751">
    <property type="entry name" value="SULFATASE"/>
    <property type="match status" value="1"/>
</dbReference>
<keyword evidence="3" id="KW-0378">Hydrolase</keyword>
<organism evidence="3 4">
    <name type="scientific">Vibrio gelatinilyticus</name>
    <dbReference type="NCBI Taxonomy" id="2893468"/>
    <lineage>
        <taxon>Bacteria</taxon>
        <taxon>Pseudomonadati</taxon>
        <taxon>Pseudomonadota</taxon>
        <taxon>Gammaproteobacteria</taxon>
        <taxon>Vibrionales</taxon>
        <taxon>Vibrionaceae</taxon>
        <taxon>Vibrio</taxon>
    </lineage>
</organism>
<feature type="transmembrane region" description="Helical" evidence="1">
    <location>
        <begin position="90"/>
        <end position="115"/>
    </location>
</feature>
<dbReference type="Gene3D" id="3.40.720.10">
    <property type="entry name" value="Alkaline Phosphatase, subunit A"/>
    <property type="match status" value="1"/>
</dbReference>
<dbReference type="PANTHER" id="PTHR43751:SF3">
    <property type="entry name" value="SULFATASE N-TERMINAL DOMAIN-CONTAINING PROTEIN"/>
    <property type="match status" value="1"/>
</dbReference>
<comment type="caution">
    <text evidence="3">The sequence shown here is derived from an EMBL/GenBank/DDBJ whole genome shotgun (WGS) entry which is preliminary data.</text>
</comment>
<dbReference type="InterPro" id="IPR052701">
    <property type="entry name" value="GAG_Ulvan_Degrading_Sulfatases"/>
</dbReference>
<sequence length="635" mass="73030">MIDGISSRNFYSNVIISTVLYCYFFILTEWLFFFTKPSFLSYLTTFESLETLMLAPIPLIALSTIIVVALSIISYAIGQSSFYLEKSIRIIALSIPSLIVTCAIFLLIENFTYIAFNISSISSSNEIARYAYLCFLFIIFIYTILRVSQANSNDGIIHSYNFFIKRSTYILLLISFLTALSSYRPPFPIDMDINNSQSRNELPNIIILSSDGINAENMSVYGNERKTTPFLESIIDETLIFHNHWTNSSPTTGSIGALLSGKYPTSTKVIYRPDTFKAQDMYQHLPGILLKLGYYNIDLSIRHYADANDLKLRNSFHYANHRDLITTAKPLYTYFLLRWPSAMQFIEQSWQRIYGRLAHLSNQTPMGNPFKFLGHGHSPTEQSPDKSRINLLKQQILTAQRPLFAHVHLLGTHGPKFYYEEPVFTKTKEQAETWMEDHYDNAIYQWDAYIQEVYQMLEKVGQLNNTILIINSDHGKRWAANETLPLIIRFPYGEYAKKHIQPSQRLDIAPTILNYLNIKTPQWMDGYDLLDRPNISYPIFIVGAKPGLKQNEAEAGAVSADLSPPFYTLGRISMAYCGNIYSININSNQKPIITEEGVHVKTRHCRHDTLDKNTAYKMIIEHLRKHNFDVKHLEK</sequence>
<evidence type="ECO:0000313" key="3">
    <source>
        <dbReference type="EMBL" id="MCJ2376886.1"/>
    </source>
</evidence>
<keyword evidence="1" id="KW-1133">Transmembrane helix</keyword>
<reference evidence="3" key="1">
    <citation type="submission" date="2021-11" db="EMBL/GenBank/DDBJ databases">
        <title>Vibrio ZSDE26 sp. nov. and Vibrio ZSDZ34 sp. nov., isolated from coastal seawater in Qingdao.</title>
        <authorList>
            <person name="Zhang P."/>
        </authorList>
    </citation>
    <scope>NUCLEOTIDE SEQUENCE</scope>
    <source>
        <strain evidence="3">ZSDZ34</strain>
    </source>
</reference>
<dbReference type="InterPro" id="IPR017850">
    <property type="entry name" value="Alkaline_phosphatase_core_sf"/>
</dbReference>
<keyword evidence="1" id="KW-0472">Membrane</keyword>
<feature type="domain" description="Sulfatase N-terminal" evidence="2">
    <location>
        <begin position="203"/>
        <end position="518"/>
    </location>
</feature>
<name>A0A9X2AW61_9VIBR</name>
<accession>A0A9X2AW61</accession>
<dbReference type="Proteomes" id="UP001139488">
    <property type="component" value="Unassembled WGS sequence"/>
</dbReference>
<dbReference type="SUPFAM" id="SSF53649">
    <property type="entry name" value="Alkaline phosphatase-like"/>
    <property type="match status" value="1"/>
</dbReference>
<evidence type="ECO:0000259" key="2">
    <source>
        <dbReference type="Pfam" id="PF00884"/>
    </source>
</evidence>
<dbReference type="InterPro" id="IPR000917">
    <property type="entry name" value="Sulfatase_N"/>
</dbReference>
<evidence type="ECO:0000313" key="4">
    <source>
        <dbReference type="Proteomes" id="UP001139488"/>
    </source>
</evidence>
<dbReference type="GO" id="GO:0016787">
    <property type="term" value="F:hydrolase activity"/>
    <property type="evidence" value="ECO:0007669"/>
    <property type="project" value="UniProtKB-KW"/>
</dbReference>
<dbReference type="Pfam" id="PF00884">
    <property type="entry name" value="Sulfatase"/>
    <property type="match status" value="1"/>
</dbReference>
<feature type="transmembrane region" description="Helical" evidence="1">
    <location>
        <begin position="166"/>
        <end position="183"/>
    </location>
</feature>
<gene>
    <name evidence="3" type="ORF">LNL84_08555</name>
</gene>
<feature type="transmembrane region" description="Helical" evidence="1">
    <location>
        <begin position="12"/>
        <end position="33"/>
    </location>
</feature>
<feature type="transmembrane region" description="Helical" evidence="1">
    <location>
        <begin position="127"/>
        <end position="145"/>
    </location>
</feature>
<dbReference type="AlphaFoldDB" id="A0A9X2AW61"/>
<keyword evidence="4" id="KW-1185">Reference proteome</keyword>
<dbReference type="RefSeq" id="WP_244356807.1">
    <property type="nucleotide sequence ID" value="NZ_JAJNNZ010000005.1"/>
</dbReference>